<dbReference type="AlphaFoldDB" id="A0A6N8S9C5"/>
<reference evidence="1 2" key="1">
    <citation type="submission" date="2019-12" db="EMBL/GenBank/DDBJ databases">
        <title>Shinella kummerowiae sp. nov., a symbiotic bacterium isolated from root nodules of the herbal legume Kummerowia stipulacea.</title>
        <authorList>
            <person name="Gao J."/>
        </authorList>
    </citation>
    <scope>NUCLEOTIDE SEQUENCE [LARGE SCALE GENOMIC DNA]</scope>
    <source>
        <strain evidence="1 2">CCBAU 25048</strain>
    </source>
</reference>
<evidence type="ECO:0008006" key="3">
    <source>
        <dbReference type="Google" id="ProtNLM"/>
    </source>
</evidence>
<sequence length="81" mass="9530">MRIPARHRRPRRLVAQIEPPRFTVGRDHHGWWVVEDRLGRVGGIFANEDAAMHYALEESNRDRKAVRCKRRGAAVEFRLTQ</sequence>
<proteinExistence type="predicted"/>
<organism evidence="1 2">
    <name type="scientific">Shinella kummerowiae</name>
    <dbReference type="NCBI Taxonomy" id="417745"/>
    <lineage>
        <taxon>Bacteria</taxon>
        <taxon>Pseudomonadati</taxon>
        <taxon>Pseudomonadota</taxon>
        <taxon>Alphaproteobacteria</taxon>
        <taxon>Hyphomicrobiales</taxon>
        <taxon>Rhizobiaceae</taxon>
        <taxon>Shinella</taxon>
    </lineage>
</organism>
<dbReference type="Proteomes" id="UP000435802">
    <property type="component" value="Unassembled WGS sequence"/>
</dbReference>
<protein>
    <recommendedName>
        <fullName evidence="3">DUF2188 domain-containing protein</fullName>
    </recommendedName>
</protein>
<dbReference type="RefSeq" id="WP_202402573.1">
    <property type="nucleotide sequence ID" value="NZ_WUMK01000003.1"/>
</dbReference>
<comment type="caution">
    <text evidence="1">The sequence shown here is derived from an EMBL/GenBank/DDBJ whole genome shotgun (WGS) entry which is preliminary data.</text>
</comment>
<accession>A0A6N8S9C5</accession>
<name>A0A6N8S9C5_9HYPH</name>
<evidence type="ECO:0000313" key="2">
    <source>
        <dbReference type="Proteomes" id="UP000435802"/>
    </source>
</evidence>
<evidence type="ECO:0000313" key="1">
    <source>
        <dbReference type="EMBL" id="MXN45251.1"/>
    </source>
</evidence>
<keyword evidence="2" id="KW-1185">Reference proteome</keyword>
<gene>
    <name evidence="1" type="ORF">GR138_08620</name>
</gene>
<dbReference type="EMBL" id="WUMK01000003">
    <property type="protein sequence ID" value="MXN45251.1"/>
    <property type="molecule type" value="Genomic_DNA"/>
</dbReference>